<dbReference type="EMBL" id="LR134523">
    <property type="protein sequence ID" value="VEJ35626.1"/>
    <property type="molecule type" value="Genomic_DNA"/>
</dbReference>
<comment type="activity regulation">
    <text evidence="11">Allosterically activated by GTP. Inhibited by UTP.</text>
</comment>
<keyword evidence="9 11" id="KW-0665">Pyrimidine biosynthesis</keyword>
<evidence type="ECO:0000256" key="2">
    <source>
        <dbReference type="ARBA" id="ARBA00004791"/>
    </source>
</evidence>
<dbReference type="GO" id="GO:0006225">
    <property type="term" value="P:UDP biosynthetic process"/>
    <property type="evidence" value="ECO:0007669"/>
    <property type="project" value="TreeGrafter"/>
</dbReference>
<comment type="pathway">
    <text evidence="2 11">Pyrimidine metabolism; CTP biosynthesis via de novo pathway; UDP from UMP (UMPK route): step 1/1.</text>
</comment>
<dbReference type="InterPro" id="IPR036393">
    <property type="entry name" value="AceGlu_kinase-like_sf"/>
</dbReference>
<evidence type="ECO:0000256" key="1">
    <source>
        <dbReference type="ARBA" id="ARBA00004496"/>
    </source>
</evidence>
<dbReference type="InterPro" id="IPR015963">
    <property type="entry name" value="Uridylate_kinase_bac"/>
</dbReference>
<dbReference type="UniPathway" id="UPA00159">
    <property type="reaction ID" value="UER00275"/>
</dbReference>
<dbReference type="Pfam" id="PF00696">
    <property type="entry name" value="AA_kinase"/>
    <property type="match status" value="1"/>
</dbReference>
<dbReference type="Gene3D" id="3.40.1160.10">
    <property type="entry name" value="Acetylglutamate kinase-like"/>
    <property type="match status" value="1"/>
</dbReference>
<dbReference type="PIRSF" id="PIRSF005650">
    <property type="entry name" value="Uridylate_kin"/>
    <property type="match status" value="1"/>
</dbReference>
<dbReference type="KEGG" id="piv:NCTC13079_00792"/>
<feature type="binding site" evidence="11">
    <location>
        <begin position="134"/>
        <end position="141"/>
    </location>
    <ligand>
        <name>UMP</name>
        <dbReference type="ChEBI" id="CHEBI:57865"/>
    </ligand>
</feature>
<feature type="binding site" evidence="11">
    <location>
        <position position="168"/>
    </location>
    <ligand>
        <name>ATP</name>
        <dbReference type="ChEBI" id="CHEBI:30616"/>
    </ligand>
</feature>
<keyword evidence="7 11" id="KW-0418">Kinase</keyword>
<organism evidence="13 14">
    <name type="scientific">Aedoeadaptatus ivorii</name>
    <dbReference type="NCBI Taxonomy" id="54006"/>
    <lineage>
        <taxon>Bacteria</taxon>
        <taxon>Bacillati</taxon>
        <taxon>Bacillota</taxon>
        <taxon>Tissierellia</taxon>
        <taxon>Tissierellales</taxon>
        <taxon>Peptoniphilaceae</taxon>
        <taxon>Aedoeadaptatus</taxon>
    </lineage>
</organism>
<accession>A0A448V1A9</accession>
<comment type="subcellular location">
    <subcellularLocation>
        <location evidence="1 11">Cytoplasm</location>
    </subcellularLocation>
</comment>
<evidence type="ECO:0000259" key="12">
    <source>
        <dbReference type="Pfam" id="PF00696"/>
    </source>
</evidence>
<dbReference type="NCBIfam" id="TIGR02075">
    <property type="entry name" value="pyrH_bact"/>
    <property type="match status" value="1"/>
</dbReference>
<feature type="region of interest" description="Involved in allosteric activation by GTP" evidence="11">
    <location>
        <begin position="21"/>
        <end position="26"/>
    </location>
</feature>
<evidence type="ECO:0000313" key="14">
    <source>
        <dbReference type="Proteomes" id="UP000269544"/>
    </source>
</evidence>
<evidence type="ECO:0000256" key="4">
    <source>
        <dbReference type="ARBA" id="ARBA00022490"/>
    </source>
</evidence>
<comment type="subunit">
    <text evidence="11">Homohexamer.</text>
</comment>
<dbReference type="FunFam" id="3.40.1160.10:FF:000001">
    <property type="entry name" value="Uridylate kinase"/>
    <property type="match status" value="1"/>
</dbReference>
<keyword evidence="8 11" id="KW-0067">ATP-binding</keyword>
<feature type="binding site" evidence="11">
    <location>
        <position position="55"/>
    </location>
    <ligand>
        <name>UMP</name>
        <dbReference type="ChEBI" id="CHEBI:57865"/>
    </ligand>
</feature>
<feature type="binding site" evidence="11">
    <location>
        <position position="56"/>
    </location>
    <ligand>
        <name>ATP</name>
        <dbReference type="ChEBI" id="CHEBI:30616"/>
    </ligand>
</feature>
<protein>
    <recommendedName>
        <fullName evidence="11">Uridylate kinase</fullName>
        <shortName evidence="11">UK</shortName>
        <ecNumber evidence="11">2.7.4.22</ecNumber>
    </recommendedName>
    <alternativeName>
        <fullName evidence="11">Uridine monophosphate kinase</fullName>
        <shortName evidence="11">UMP kinase</shortName>
        <shortName evidence="11">UMPK</shortName>
    </alternativeName>
</protein>
<feature type="binding site" evidence="11">
    <location>
        <begin position="13"/>
        <end position="16"/>
    </location>
    <ligand>
        <name>ATP</name>
        <dbReference type="ChEBI" id="CHEBI:30616"/>
    </ligand>
</feature>
<feature type="binding site" evidence="11">
    <location>
        <position position="73"/>
    </location>
    <ligand>
        <name>UMP</name>
        <dbReference type="ChEBI" id="CHEBI:57865"/>
    </ligand>
</feature>
<comment type="similarity">
    <text evidence="3 11">Belongs to the UMP kinase family.</text>
</comment>
<reference evidence="13 14" key="1">
    <citation type="submission" date="2018-12" db="EMBL/GenBank/DDBJ databases">
        <authorList>
            <consortium name="Pathogen Informatics"/>
        </authorList>
    </citation>
    <scope>NUCLEOTIDE SEQUENCE [LARGE SCALE GENOMIC DNA]</scope>
    <source>
        <strain evidence="13 14">NCTC13079</strain>
    </source>
</reference>
<comment type="function">
    <text evidence="11">Catalyzes the reversible phosphorylation of UMP to UDP.</text>
</comment>
<dbReference type="EC" id="2.7.4.22" evidence="11"/>
<dbReference type="InterPro" id="IPR011817">
    <property type="entry name" value="Uridylate_kinase"/>
</dbReference>
<dbReference type="InterPro" id="IPR001048">
    <property type="entry name" value="Asp/Glu/Uridylate_kinase"/>
</dbReference>
<feature type="binding site" evidence="11">
    <location>
        <position position="171"/>
    </location>
    <ligand>
        <name>ATP</name>
        <dbReference type="ChEBI" id="CHEBI:30616"/>
    </ligand>
</feature>
<dbReference type="GO" id="GO:0005737">
    <property type="term" value="C:cytoplasm"/>
    <property type="evidence" value="ECO:0007669"/>
    <property type="project" value="UniProtKB-SubCell"/>
</dbReference>
<evidence type="ECO:0000313" key="13">
    <source>
        <dbReference type="EMBL" id="VEJ35626.1"/>
    </source>
</evidence>
<comment type="caution">
    <text evidence="11">Lacks conserved residue(s) required for the propagation of feature annotation.</text>
</comment>
<evidence type="ECO:0000256" key="9">
    <source>
        <dbReference type="ARBA" id="ARBA00022975"/>
    </source>
</evidence>
<sequence>MTMEPKYKRIVLKLSGEAMAGDKGIGIDSSVVRLYASEIKKISELGVETCIVVGGGNFWRGRDSQDMDRATSDYMGMLGTVMNALALQDALEQMDVITRVMTAIEMKEVAEPYIRRRAIRHLEKQRVVIFSGGIGNPYFSTDTTAALRAAEIDAEVILLAKKGVDGIYDSDPNVNPDAVKYERLDYIEILKKNLKIMDSTATSLCMENKIPLIVFGIDNENNIYDVVMGKTLGTHVE</sequence>
<dbReference type="PANTHER" id="PTHR42833:SF4">
    <property type="entry name" value="URIDYLATE KINASE PUMPKIN, CHLOROPLASTIC"/>
    <property type="match status" value="1"/>
</dbReference>
<evidence type="ECO:0000256" key="3">
    <source>
        <dbReference type="ARBA" id="ARBA00007614"/>
    </source>
</evidence>
<evidence type="ECO:0000256" key="8">
    <source>
        <dbReference type="ARBA" id="ARBA00022840"/>
    </source>
</evidence>
<dbReference type="AlphaFoldDB" id="A0A448V1A9"/>
<keyword evidence="5 11" id="KW-0808">Transferase</keyword>
<feature type="domain" description="Aspartate/glutamate/uridylate kinase" evidence="12">
    <location>
        <begin position="8"/>
        <end position="215"/>
    </location>
</feature>
<dbReference type="GO" id="GO:0044210">
    <property type="term" value="P:'de novo' CTP biosynthetic process"/>
    <property type="evidence" value="ECO:0007669"/>
    <property type="project" value="UniProtKB-UniRule"/>
</dbReference>
<dbReference type="GO" id="GO:0005524">
    <property type="term" value="F:ATP binding"/>
    <property type="evidence" value="ECO:0007669"/>
    <property type="project" value="UniProtKB-KW"/>
</dbReference>
<evidence type="ECO:0000256" key="10">
    <source>
        <dbReference type="ARBA" id="ARBA00047767"/>
    </source>
</evidence>
<dbReference type="SUPFAM" id="SSF53633">
    <property type="entry name" value="Carbamate kinase-like"/>
    <property type="match status" value="1"/>
</dbReference>
<feature type="binding site" evidence="11">
    <location>
        <position position="60"/>
    </location>
    <ligand>
        <name>ATP</name>
        <dbReference type="ChEBI" id="CHEBI:30616"/>
    </ligand>
</feature>
<gene>
    <name evidence="11 13" type="primary">pyrH</name>
    <name evidence="13" type="ORF">NCTC13079_00792</name>
</gene>
<dbReference type="PANTHER" id="PTHR42833">
    <property type="entry name" value="URIDYLATE KINASE"/>
    <property type="match status" value="1"/>
</dbReference>
<keyword evidence="6 11" id="KW-0547">Nucleotide-binding</keyword>
<dbReference type="GO" id="GO:0033862">
    <property type="term" value="F:UMP kinase activity"/>
    <property type="evidence" value="ECO:0007669"/>
    <property type="project" value="UniProtKB-EC"/>
</dbReference>
<dbReference type="HAMAP" id="MF_01220_B">
    <property type="entry name" value="PyrH_B"/>
    <property type="match status" value="1"/>
</dbReference>
<keyword evidence="14" id="KW-1185">Reference proteome</keyword>
<keyword evidence="4 11" id="KW-0963">Cytoplasm</keyword>
<dbReference type="CDD" id="cd04254">
    <property type="entry name" value="AAK_UMPK-PyrH-Ec"/>
    <property type="match status" value="1"/>
</dbReference>
<dbReference type="Proteomes" id="UP000269544">
    <property type="component" value="Chromosome"/>
</dbReference>
<proteinExistence type="inferred from homology"/>
<comment type="catalytic activity">
    <reaction evidence="10 11">
        <text>UMP + ATP = UDP + ADP</text>
        <dbReference type="Rhea" id="RHEA:24400"/>
        <dbReference type="ChEBI" id="CHEBI:30616"/>
        <dbReference type="ChEBI" id="CHEBI:57865"/>
        <dbReference type="ChEBI" id="CHEBI:58223"/>
        <dbReference type="ChEBI" id="CHEBI:456216"/>
        <dbReference type="EC" id="2.7.4.22"/>
    </reaction>
</comment>
<evidence type="ECO:0000256" key="5">
    <source>
        <dbReference type="ARBA" id="ARBA00022679"/>
    </source>
</evidence>
<name>A0A448V1A9_9FIRM</name>
<evidence type="ECO:0000256" key="7">
    <source>
        <dbReference type="ARBA" id="ARBA00022777"/>
    </source>
</evidence>
<evidence type="ECO:0000256" key="6">
    <source>
        <dbReference type="ARBA" id="ARBA00022741"/>
    </source>
</evidence>
<keyword evidence="11" id="KW-0021">Allosteric enzyme</keyword>
<evidence type="ECO:0000256" key="11">
    <source>
        <dbReference type="HAMAP-Rule" id="MF_01220"/>
    </source>
</evidence>